<dbReference type="VEuPathDB" id="FungiDB:TRIREDRAFT_112022"/>
<dbReference type="EMBL" id="GL985086">
    <property type="protein sequence ID" value="EGR44652.1"/>
    <property type="molecule type" value="Genomic_DNA"/>
</dbReference>
<organism evidence="4">
    <name type="scientific">Hypocrea jecorina (strain QM6a)</name>
    <name type="common">Trichoderma reesei</name>
    <dbReference type="NCBI Taxonomy" id="431241"/>
    <lineage>
        <taxon>Eukaryota</taxon>
        <taxon>Fungi</taxon>
        <taxon>Dikarya</taxon>
        <taxon>Ascomycota</taxon>
        <taxon>Pezizomycotina</taxon>
        <taxon>Sordariomycetes</taxon>
        <taxon>Hypocreomycetidae</taxon>
        <taxon>Hypocreales</taxon>
        <taxon>Hypocreaceae</taxon>
        <taxon>Trichoderma</taxon>
    </lineage>
</organism>
<name>G0RW01_HYPJQ</name>
<dbReference type="SUPFAM" id="SSF52833">
    <property type="entry name" value="Thioredoxin-like"/>
    <property type="match status" value="1"/>
</dbReference>
<dbReference type="InterPro" id="IPR036282">
    <property type="entry name" value="Glutathione-S-Trfase_C_sf"/>
</dbReference>
<dbReference type="RefSeq" id="XP_006969399.1">
    <property type="nucleotide sequence ID" value="XM_006969337.1"/>
</dbReference>
<dbReference type="HOGENOM" id="CLU_063115_0_0_1"/>
<dbReference type="GeneID" id="18482464"/>
<dbReference type="eggNOG" id="ENOG502RZRD">
    <property type="taxonomic scope" value="Eukaryota"/>
</dbReference>
<evidence type="ECO:0000256" key="1">
    <source>
        <dbReference type="ARBA" id="ARBA00007409"/>
    </source>
</evidence>
<dbReference type="Gene3D" id="1.20.1050.10">
    <property type="match status" value="2"/>
</dbReference>
<dbReference type="PANTHER" id="PTHR44051:SF8">
    <property type="entry name" value="GLUTATHIONE S-TRANSFERASE GSTA"/>
    <property type="match status" value="1"/>
</dbReference>
<dbReference type="Pfam" id="PF13409">
    <property type="entry name" value="GST_N_2"/>
    <property type="match status" value="1"/>
</dbReference>
<evidence type="ECO:0000313" key="3">
    <source>
        <dbReference type="EMBL" id="EGR44652.1"/>
    </source>
</evidence>
<sequence>MGRRFHEIHLSTGDNFAPEYLAINPNGTVPSLTAPSLAKPLIESVDILRWIDSRGIKTLVPKDEFRSKEILALMHSPSMSTNIILFQARDPAEMAAKKSSAWNAFLEGRQTRLDKELAAQPNNPFYLSKAAENLSTTSLYRSDIGPDHEELFRLSDQMYRTVAEGLDKLEGLIALPYAAGSEVSEADYNTVPWLAHAMMGANTPVTAIHDFVPLERLIQKTVPDFRIGSKTKQWWSNISKTEAFKKGQKLCQYRVPHPSAVVDVPPLYRLRDTVVLLQGIKEPPKSAANASSSP</sequence>
<dbReference type="InterPro" id="IPR036249">
    <property type="entry name" value="Thioredoxin-like_sf"/>
</dbReference>
<feature type="domain" description="GST N-terminal" evidence="2">
    <location>
        <begin position="8"/>
        <end position="53"/>
    </location>
</feature>
<protein>
    <submittedName>
        <fullName evidence="3">Predicted protein</fullName>
    </submittedName>
</protein>
<reference evidence="3 4" key="1">
    <citation type="journal article" date="2008" name="Nat. Biotechnol.">
        <title>Genome sequencing and analysis of the biomass-degrading fungus Trichoderma reesei (syn. Hypocrea jecorina).</title>
        <authorList>
            <person name="Martinez D."/>
            <person name="Berka R.M."/>
            <person name="Henrissat B."/>
            <person name="Saloheimo M."/>
            <person name="Arvas M."/>
            <person name="Baker S.E."/>
            <person name="Chapman J."/>
            <person name="Chertkov O."/>
            <person name="Coutinho P.M."/>
            <person name="Cullen D."/>
            <person name="Danchin E.G."/>
            <person name="Grigoriev I.V."/>
            <person name="Harris P."/>
            <person name="Jackson M."/>
            <person name="Kubicek C.P."/>
            <person name="Han C.S."/>
            <person name="Ho I."/>
            <person name="Larrondo L.F."/>
            <person name="de Leon A.L."/>
            <person name="Magnuson J.K."/>
            <person name="Merino S."/>
            <person name="Misra M."/>
            <person name="Nelson B."/>
            <person name="Putnam N."/>
            <person name="Robbertse B."/>
            <person name="Salamov A.A."/>
            <person name="Schmoll M."/>
            <person name="Terry A."/>
            <person name="Thayer N."/>
            <person name="Westerholm-Parvinen A."/>
            <person name="Schoch C.L."/>
            <person name="Yao J."/>
            <person name="Barabote R."/>
            <person name="Nelson M.A."/>
            <person name="Detter C."/>
            <person name="Bruce D."/>
            <person name="Kuske C.R."/>
            <person name="Xie G."/>
            <person name="Richardson P."/>
            <person name="Rokhsar D.S."/>
            <person name="Lucas S.M."/>
            <person name="Rubin E.M."/>
            <person name="Dunn-Coleman N."/>
            <person name="Ward M."/>
            <person name="Brettin T.S."/>
        </authorList>
    </citation>
    <scope>NUCLEOTIDE SEQUENCE [LARGE SCALE GENOMIC DNA]</scope>
    <source>
        <strain evidence="3 4">QM6a</strain>
    </source>
</reference>
<evidence type="ECO:0000313" key="4">
    <source>
        <dbReference type="Proteomes" id="UP000008984"/>
    </source>
</evidence>
<gene>
    <name evidence="3" type="ORF">TRIREDRAFT_112022</name>
</gene>
<dbReference type="AlphaFoldDB" id="G0RW01"/>
<dbReference type="SUPFAM" id="SSF47616">
    <property type="entry name" value="GST C-terminal domain-like"/>
    <property type="match status" value="1"/>
</dbReference>
<comment type="similarity">
    <text evidence="1">Belongs to the GST superfamily.</text>
</comment>
<dbReference type="STRING" id="431241.G0RW01"/>
<proteinExistence type="inferred from homology"/>
<dbReference type="Proteomes" id="UP000008984">
    <property type="component" value="Unassembled WGS sequence"/>
</dbReference>
<dbReference type="KEGG" id="tre:TRIREDRAFT_112022"/>
<dbReference type="OrthoDB" id="412788at2759"/>
<accession>G0RW01</accession>
<keyword evidence="4" id="KW-1185">Reference proteome</keyword>
<dbReference type="Gene3D" id="3.40.30.10">
    <property type="entry name" value="Glutaredoxin"/>
    <property type="match status" value="1"/>
</dbReference>
<dbReference type="InterPro" id="IPR004045">
    <property type="entry name" value="Glutathione_S-Trfase_N"/>
</dbReference>
<evidence type="ECO:0000259" key="2">
    <source>
        <dbReference type="Pfam" id="PF13409"/>
    </source>
</evidence>
<dbReference type="PANTHER" id="PTHR44051">
    <property type="entry name" value="GLUTATHIONE S-TRANSFERASE-RELATED"/>
    <property type="match status" value="1"/>
</dbReference>